<dbReference type="InterPro" id="IPR043128">
    <property type="entry name" value="Rev_trsase/Diguanyl_cyclase"/>
</dbReference>
<dbReference type="Gene3D" id="3.30.450.350">
    <property type="entry name" value="CHASE domain"/>
    <property type="match status" value="1"/>
</dbReference>
<dbReference type="SMART" id="SM00091">
    <property type="entry name" value="PAS"/>
    <property type="match status" value="2"/>
</dbReference>
<dbReference type="Pfam" id="PF00990">
    <property type="entry name" value="GGDEF"/>
    <property type="match status" value="1"/>
</dbReference>
<protein>
    <submittedName>
        <fullName evidence="10">Diguanylate cyclase</fullName>
    </submittedName>
</protein>
<dbReference type="PANTHER" id="PTHR44757:SF2">
    <property type="entry name" value="BIOFILM ARCHITECTURE MAINTENANCE PROTEIN MBAA"/>
    <property type="match status" value="1"/>
</dbReference>
<dbReference type="InterPro" id="IPR035965">
    <property type="entry name" value="PAS-like_dom_sf"/>
</dbReference>
<proteinExistence type="predicted"/>
<keyword evidence="4 5" id="KW-0472">Membrane</keyword>
<dbReference type="Gene3D" id="3.30.70.270">
    <property type="match status" value="1"/>
</dbReference>
<dbReference type="InterPro" id="IPR000014">
    <property type="entry name" value="PAS"/>
</dbReference>
<dbReference type="PROSITE" id="PS50112">
    <property type="entry name" value="PAS"/>
    <property type="match status" value="1"/>
</dbReference>
<reference evidence="10 11" key="1">
    <citation type="journal article" date="2020" name="Insects">
        <title>Bacteria Belonging to Pseudomonas typographi sp. nov. from the Bark Beetle Ips typographus Have Genomic Potential to Aid in the Host Ecology.</title>
        <authorList>
            <person name="Peral-Aranega E."/>
            <person name="Saati-Santamaria Z."/>
            <person name="Kolarik M."/>
            <person name="Rivas R."/>
            <person name="Garcia-Fraile P."/>
        </authorList>
    </citation>
    <scope>NUCLEOTIDE SEQUENCE [LARGE SCALE GENOMIC DNA]</scope>
    <source>
        <strain evidence="10 11">CA3A</strain>
    </source>
</reference>
<dbReference type="SUPFAM" id="SSF55785">
    <property type="entry name" value="PYP-like sensor domain (PAS domain)"/>
    <property type="match status" value="2"/>
</dbReference>
<evidence type="ECO:0000259" key="8">
    <source>
        <dbReference type="PROSITE" id="PS50839"/>
    </source>
</evidence>
<organism evidence="10 11">
    <name type="scientific">Pseudomonas typographi</name>
    <dbReference type="NCBI Taxonomy" id="2715964"/>
    <lineage>
        <taxon>Bacteria</taxon>
        <taxon>Pseudomonadati</taxon>
        <taxon>Pseudomonadota</taxon>
        <taxon>Gammaproteobacteria</taxon>
        <taxon>Pseudomonadales</taxon>
        <taxon>Pseudomonadaceae</taxon>
        <taxon>Pseudomonas</taxon>
    </lineage>
</organism>
<dbReference type="InterPro" id="IPR052155">
    <property type="entry name" value="Biofilm_reg_signaling"/>
</dbReference>
<dbReference type="RefSeq" id="WP_190420045.1">
    <property type="nucleotide sequence ID" value="NZ_JAAOCA010000010.1"/>
</dbReference>
<dbReference type="PROSITE" id="PS50113">
    <property type="entry name" value="PAC"/>
    <property type="match status" value="1"/>
</dbReference>
<dbReference type="SUPFAM" id="SSF55073">
    <property type="entry name" value="Nucleotide cyclase"/>
    <property type="match status" value="1"/>
</dbReference>
<dbReference type="SMART" id="SM00086">
    <property type="entry name" value="PAC"/>
    <property type="match status" value="2"/>
</dbReference>
<name>A0ABR7Z0Q6_9PSED</name>
<comment type="subcellular location">
    <subcellularLocation>
        <location evidence="1">Membrane</location>
    </subcellularLocation>
</comment>
<dbReference type="InterPro" id="IPR000160">
    <property type="entry name" value="GGDEF_dom"/>
</dbReference>
<evidence type="ECO:0000256" key="1">
    <source>
        <dbReference type="ARBA" id="ARBA00004370"/>
    </source>
</evidence>
<keyword evidence="2 5" id="KW-0812">Transmembrane</keyword>
<feature type="transmembrane region" description="Helical" evidence="5">
    <location>
        <begin position="20"/>
        <end position="41"/>
    </location>
</feature>
<accession>A0ABR7Z0Q6</accession>
<evidence type="ECO:0000259" key="9">
    <source>
        <dbReference type="PROSITE" id="PS50887"/>
    </source>
</evidence>
<evidence type="ECO:0000256" key="2">
    <source>
        <dbReference type="ARBA" id="ARBA00022692"/>
    </source>
</evidence>
<dbReference type="PROSITE" id="PS51257">
    <property type="entry name" value="PROKAR_LIPOPROTEIN"/>
    <property type="match status" value="1"/>
</dbReference>
<dbReference type="PROSITE" id="PS50887">
    <property type="entry name" value="GGDEF"/>
    <property type="match status" value="1"/>
</dbReference>
<evidence type="ECO:0000256" key="4">
    <source>
        <dbReference type="ARBA" id="ARBA00023136"/>
    </source>
</evidence>
<dbReference type="NCBIfam" id="TIGR00254">
    <property type="entry name" value="GGDEF"/>
    <property type="match status" value="1"/>
</dbReference>
<dbReference type="Pfam" id="PF08447">
    <property type="entry name" value="PAS_3"/>
    <property type="match status" value="1"/>
</dbReference>
<feature type="domain" description="GGDEF" evidence="9">
    <location>
        <begin position="670"/>
        <end position="799"/>
    </location>
</feature>
<dbReference type="EMBL" id="JAAOCA010000010">
    <property type="protein sequence ID" value="MBD1599081.1"/>
    <property type="molecule type" value="Genomic_DNA"/>
</dbReference>
<evidence type="ECO:0000259" key="6">
    <source>
        <dbReference type="PROSITE" id="PS50112"/>
    </source>
</evidence>
<evidence type="ECO:0000313" key="10">
    <source>
        <dbReference type="EMBL" id="MBD1599081.1"/>
    </source>
</evidence>
<keyword evidence="11" id="KW-1185">Reference proteome</keyword>
<gene>
    <name evidence="10" type="ORF">HAQ05_10240</name>
</gene>
<keyword evidence="3 5" id="KW-1133">Transmembrane helix</keyword>
<dbReference type="InterPro" id="IPR042240">
    <property type="entry name" value="CHASE_sf"/>
</dbReference>
<dbReference type="SMART" id="SM01079">
    <property type="entry name" value="CHASE"/>
    <property type="match status" value="1"/>
</dbReference>
<feature type="domain" description="CHASE" evidence="8">
    <location>
        <begin position="84"/>
        <end position="300"/>
    </location>
</feature>
<dbReference type="InterPro" id="IPR001610">
    <property type="entry name" value="PAC"/>
</dbReference>
<dbReference type="InterPro" id="IPR013655">
    <property type="entry name" value="PAS_fold_3"/>
</dbReference>
<dbReference type="Pfam" id="PF03924">
    <property type="entry name" value="CHASE"/>
    <property type="match status" value="1"/>
</dbReference>
<evidence type="ECO:0000256" key="3">
    <source>
        <dbReference type="ARBA" id="ARBA00022989"/>
    </source>
</evidence>
<evidence type="ECO:0000259" key="7">
    <source>
        <dbReference type="PROSITE" id="PS50113"/>
    </source>
</evidence>
<dbReference type="NCBIfam" id="TIGR00229">
    <property type="entry name" value="sensory_box"/>
    <property type="match status" value="1"/>
</dbReference>
<dbReference type="InterPro" id="IPR006189">
    <property type="entry name" value="CHASE_dom"/>
</dbReference>
<dbReference type="CDD" id="cd01949">
    <property type="entry name" value="GGDEF"/>
    <property type="match status" value="1"/>
</dbReference>
<feature type="domain" description="PAC" evidence="7">
    <location>
        <begin position="455"/>
        <end position="507"/>
    </location>
</feature>
<dbReference type="PROSITE" id="PS50839">
    <property type="entry name" value="CHASE"/>
    <property type="match status" value="1"/>
</dbReference>
<evidence type="ECO:0000313" key="11">
    <source>
        <dbReference type="Proteomes" id="UP000805841"/>
    </source>
</evidence>
<dbReference type="Proteomes" id="UP000805841">
    <property type="component" value="Unassembled WGS sequence"/>
</dbReference>
<dbReference type="InterPro" id="IPR029787">
    <property type="entry name" value="Nucleotide_cyclase"/>
</dbReference>
<evidence type="ECO:0000256" key="5">
    <source>
        <dbReference type="SAM" id="Phobius"/>
    </source>
</evidence>
<dbReference type="PANTHER" id="PTHR44757">
    <property type="entry name" value="DIGUANYLATE CYCLASE DGCP"/>
    <property type="match status" value="1"/>
</dbReference>
<sequence>MGLAARPKILGLISEGASAWLVACVGLACGALVTASLTLGLQRLAEQQLRQRFELLASERYSRLYERFAEQLQCLDTLRRYFAYSEGVTRSAFNGFAAPLLQRTQSYSWLPRVSDAERAAFEQYAQASGAPGYVIRERVGEQWVPAAHRPEYYPVLYIRAHSHLQLPLGFDSLSEPLPGVTLRKALAQGRLAGSAPLELIGVDPGFSRGMLLAAPVYGYAEEAGRAGQVPLGFLTAAISIRQLMTDGLPKPGEDNLRVAISDVTDPAGPIPFYGAVEPPPEHALRDLRPLHLADRVYELQTLPSEVFLRANRSSLVPVVALLGSTLSLLLAGLLYNLVSQRQRALQLVARRTLELSASEQRLRNTHGQLRSVLDAATEVAIIATDLGGLITTFNAGAERMLGYHSEQVIGRLNLGDLHVHHELRERVRQRAEQLGEVIPPSRAMLADSLAGGQPHAQQWSLVRRNGTRLTVNMLVTAVRDGNGNAVGHLAVCIDITESRRVHEALAARDRLLEKLSAEVPGGIYQFRLRADGRSAFTYASRGMLDIYELPLTQLLADADPVFERIHPDDLEGVRAAIRASAIELRRWRQEYRVCLPRQGLRWVRGEATPESVADGAVVWHGYLSDITDLKRVEEELRALSVTDALTGIYNRRYFQERLTTELARAERDQLPLAVIMLDIDYFKRINDQLGHAMGDTVLQALCRRIGQRLRRTDVFCRLGGEEFMILCPGSDTTQALKLAEELLQALREQPVEGLGVVTASFGVAAWRAGEGADALLLRADAGVYAAKQAGRNRVQPELP</sequence>
<dbReference type="CDD" id="cd00130">
    <property type="entry name" value="PAS"/>
    <property type="match status" value="2"/>
</dbReference>
<dbReference type="InterPro" id="IPR000700">
    <property type="entry name" value="PAS-assoc_C"/>
</dbReference>
<dbReference type="Pfam" id="PF13426">
    <property type="entry name" value="PAS_9"/>
    <property type="match status" value="1"/>
</dbReference>
<dbReference type="Gene3D" id="3.30.450.20">
    <property type="entry name" value="PAS domain"/>
    <property type="match status" value="2"/>
</dbReference>
<feature type="domain" description="PAS" evidence="6">
    <location>
        <begin position="365"/>
        <end position="417"/>
    </location>
</feature>
<comment type="caution">
    <text evidence="10">The sequence shown here is derived from an EMBL/GenBank/DDBJ whole genome shotgun (WGS) entry which is preliminary data.</text>
</comment>
<dbReference type="SMART" id="SM00267">
    <property type="entry name" value="GGDEF"/>
    <property type="match status" value="1"/>
</dbReference>
<feature type="transmembrane region" description="Helical" evidence="5">
    <location>
        <begin position="315"/>
        <end position="338"/>
    </location>
</feature>